<evidence type="ECO:0000313" key="2">
    <source>
        <dbReference type="Proteomes" id="UP000008798"/>
    </source>
</evidence>
<dbReference type="STRING" id="717962.CC1_09150"/>
<dbReference type="PATRIC" id="fig|717962.3.peg.713"/>
<evidence type="ECO:0000313" key="1">
    <source>
        <dbReference type="EMBL" id="CBK79767.1"/>
    </source>
</evidence>
<name>D4J5Z6_9FIRM</name>
<accession>D4J5Z6</accession>
<dbReference type="EMBL" id="FP929038">
    <property type="protein sequence ID" value="CBK79767.1"/>
    <property type="molecule type" value="Genomic_DNA"/>
</dbReference>
<dbReference type="Gene3D" id="1.10.10.10">
    <property type="entry name" value="Winged helix-like DNA-binding domain superfamily/Winged helix DNA-binding domain"/>
    <property type="match status" value="1"/>
</dbReference>
<protein>
    <submittedName>
        <fullName evidence="1">Uncharacterized protein</fullName>
    </submittedName>
</protein>
<dbReference type="KEGG" id="cct:CC1_09150"/>
<reference evidence="1 2" key="1">
    <citation type="submission" date="2010-03" db="EMBL/GenBank/DDBJ databases">
        <title>The genome sequence of Coprococcus catus GD/7.</title>
        <authorList>
            <consortium name="metaHIT consortium -- http://www.metahit.eu/"/>
            <person name="Pajon A."/>
            <person name="Turner K."/>
            <person name="Parkhill J."/>
            <person name="Duncan S."/>
            <person name="Flint H."/>
        </authorList>
    </citation>
    <scope>NUCLEOTIDE SEQUENCE [LARGE SCALE GENOMIC DNA]</scope>
    <source>
        <strain evidence="1 2">GD/7</strain>
    </source>
</reference>
<proteinExistence type="predicted"/>
<sequence length="288" mass="33722">MYGDEERNRKMEKGEHLKRQNRPTMLQLQYLQGLSKVEKKRGAQGSIAEYYGVNRSTVNRYFKNCIERGILTESLEFTPVGEEWLERYTKLYENLEKYLEEIGAKPEEIEESLDVMVENIDIHMLELMINAYTEKKSVYKKKENELDQEIQHNLQKCERHPVVFRLYRMNKKQGQGRDSMAMRGFEEIAEIVQENGESYLELKLKEMAAHSRVSGEMMAGKLKTLKYEHNEVLEEARIENNIVKIPMEACRIHRWTGIGTMGIVPVTVTCSVGPMHMPESTALLYFWV</sequence>
<dbReference type="InterPro" id="IPR036390">
    <property type="entry name" value="WH_DNA-bd_sf"/>
</dbReference>
<dbReference type="AlphaFoldDB" id="D4J5Z6"/>
<organism evidence="1 2">
    <name type="scientific">Coprococcus catus GD/7</name>
    <dbReference type="NCBI Taxonomy" id="717962"/>
    <lineage>
        <taxon>Bacteria</taxon>
        <taxon>Bacillati</taxon>
        <taxon>Bacillota</taxon>
        <taxon>Clostridia</taxon>
        <taxon>Lachnospirales</taxon>
        <taxon>Lachnospiraceae</taxon>
        <taxon>Coprococcus</taxon>
    </lineage>
</organism>
<reference evidence="1 2" key="2">
    <citation type="submission" date="2010-03" db="EMBL/GenBank/DDBJ databases">
        <authorList>
            <person name="Pajon A."/>
        </authorList>
    </citation>
    <scope>NUCLEOTIDE SEQUENCE [LARGE SCALE GENOMIC DNA]</scope>
    <source>
        <strain evidence="1 2">GD/7</strain>
    </source>
</reference>
<gene>
    <name evidence="1" type="ORF">CC1_09150</name>
</gene>
<dbReference type="Proteomes" id="UP000008798">
    <property type="component" value="Chromosome"/>
</dbReference>
<dbReference type="HOGENOM" id="CLU_1022653_0_0_9"/>
<dbReference type="SUPFAM" id="SSF46785">
    <property type="entry name" value="Winged helix' DNA-binding domain"/>
    <property type="match status" value="1"/>
</dbReference>
<dbReference type="InterPro" id="IPR036388">
    <property type="entry name" value="WH-like_DNA-bd_sf"/>
</dbReference>